<comment type="caution">
    <text evidence="2">The sequence shown here is derived from an EMBL/GenBank/DDBJ whole genome shotgun (WGS) entry which is preliminary data.</text>
</comment>
<dbReference type="PANTHER" id="PTHR11505">
    <property type="entry name" value="L1 TRANSPOSABLE ELEMENT-RELATED"/>
    <property type="match status" value="1"/>
</dbReference>
<accession>A0A9J6GHQ1</accession>
<dbReference type="AlphaFoldDB" id="A0A9J6GHQ1"/>
<keyword evidence="1" id="KW-0175">Coiled coil</keyword>
<dbReference type="Gene3D" id="3.30.70.1820">
    <property type="entry name" value="L1 transposable element, RRM domain"/>
    <property type="match status" value="1"/>
</dbReference>
<evidence type="ECO:0000313" key="3">
    <source>
        <dbReference type="Proteomes" id="UP000821853"/>
    </source>
</evidence>
<proteinExistence type="predicted"/>
<evidence type="ECO:0000313" key="2">
    <source>
        <dbReference type="EMBL" id="KAH9374295.1"/>
    </source>
</evidence>
<evidence type="ECO:0000256" key="1">
    <source>
        <dbReference type="SAM" id="Coils"/>
    </source>
</evidence>
<keyword evidence="3" id="KW-1185">Reference proteome</keyword>
<dbReference type="InterPro" id="IPR004244">
    <property type="entry name" value="Transposase_22"/>
</dbReference>
<organism evidence="2 3">
    <name type="scientific">Haemaphysalis longicornis</name>
    <name type="common">Bush tick</name>
    <dbReference type="NCBI Taxonomy" id="44386"/>
    <lineage>
        <taxon>Eukaryota</taxon>
        <taxon>Metazoa</taxon>
        <taxon>Ecdysozoa</taxon>
        <taxon>Arthropoda</taxon>
        <taxon>Chelicerata</taxon>
        <taxon>Arachnida</taxon>
        <taxon>Acari</taxon>
        <taxon>Parasitiformes</taxon>
        <taxon>Ixodida</taxon>
        <taxon>Ixodoidea</taxon>
        <taxon>Ixodidae</taxon>
        <taxon>Haemaphysalinae</taxon>
        <taxon>Haemaphysalis</taxon>
    </lineage>
</organism>
<gene>
    <name evidence="2" type="ORF">HPB48_005615</name>
</gene>
<name>A0A9J6GHQ1_HAELO</name>
<dbReference type="OMA" id="CHRPITY"/>
<dbReference type="Proteomes" id="UP000821853">
    <property type="component" value="Chromosome 4"/>
</dbReference>
<dbReference type="OrthoDB" id="7395641at2759"/>
<dbReference type="EMBL" id="JABSTR010000006">
    <property type="protein sequence ID" value="KAH9374295.1"/>
    <property type="molecule type" value="Genomic_DNA"/>
</dbReference>
<sequence>MQLISLLFTHVFEGFGFVFWLTAIVGSADLQSGQNQASAVLSSSARITSHALSDHAMNSGPAIFDGELGAWRNFSDCHRPITYGHRRPCDHSEPYIDEQRFCLVGFGAGTLADMQLISLLFTQVGLHYPIRASRLLCALPAPPTLAFADAHCRKRARAPRSMSFLFAKRVFYLFLLLLLSGDVELNPGPVEMDILQSLQKGQTEILNNLASIESRIAKHEGMIADIKDSLVATKKQVEELGKIVTEHKDDISILQKEFKNLQAKNVDLENRSRRQNLLFYGVDDNKAETWDESEELIKKIVGDKLGIEVSSLQRAHRIGVYRNKKKRPIIANFASYKEGQEILSNAKKLKGSDFSIDQDFAPASREV</sequence>
<reference evidence="2 3" key="1">
    <citation type="journal article" date="2020" name="Cell">
        <title>Large-Scale Comparative Analyses of Tick Genomes Elucidate Their Genetic Diversity and Vector Capacities.</title>
        <authorList>
            <consortium name="Tick Genome and Microbiome Consortium (TIGMIC)"/>
            <person name="Jia N."/>
            <person name="Wang J."/>
            <person name="Shi W."/>
            <person name="Du L."/>
            <person name="Sun Y."/>
            <person name="Zhan W."/>
            <person name="Jiang J.F."/>
            <person name="Wang Q."/>
            <person name="Zhang B."/>
            <person name="Ji P."/>
            <person name="Bell-Sakyi L."/>
            <person name="Cui X.M."/>
            <person name="Yuan T.T."/>
            <person name="Jiang B.G."/>
            <person name="Yang W.F."/>
            <person name="Lam T.T."/>
            <person name="Chang Q.C."/>
            <person name="Ding S.J."/>
            <person name="Wang X.J."/>
            <person name="Zhu J.G."/>
            <person name="Ruan X.D."/>
            <person name="Zhao L."/>
            <person name="Wei J.T."/>
            <person name="Ye R.Z."/>
            <person name="Que T.C."/>
            <person name="Du C.H."/>
            <person name="Zhou Y.H."/>
            <person name="Cheng J.X."/>
            <person name="Dai P.F."/>
            <person name="Guo W.B."/>
            <person name="Han X.H."/>
            <person name="Huang E.J."/>
            <person name="Li L.F."/>
            <person name="Wei W."/>
            <person name="Gao Y.C."/>
            <person name="Liu J.Z."/>
            <person name="Shao H.Z."/>
            <person name="Wang X."/>
            <person name="Wang C.C."/>
            <person name="Yang T.C."/>
            <person name="Huo Q.B."/>
            <person name="Li W."/>
            <person name="Chen H.Y."/>
            <person name="Chen S.E."/>
            <person name="Zhou L.G."/>
            <person name="Ni X.B."/>
            <person name="Tian J.H."/>
            <person name="Sheng Y."/>
            <person name="Liu T."/>
            <person name="Pan Y.S."/>
            <person name="Xia L.Y."/>
            <person name="Li J."/>
            <person name="Zhao F."/>
            <person name="Cao W.C."/>
        </authorList>
    </citation>
    <scope>NUCLEOTIDE SEQUENCE [LARGE SCALE GENOMIC DNA]</scope>
    <source>
        <strain evidence="2">HaeL-2018</strain>
    </source>
</reference>
<protein>
    <submittedName>
        <fullName evidence="2">Uncharacterized protein</fullName>
    </submittedName>
</protein>
<dbReference type="VEuPathDB" id="VectorBase:HLOH_041864"/>
<feature type="coiled-coil region" evidence="1">
    <location>
        <begin position="244"/>
        <end position="271"/>
    </location>
</feature>